<feature type="compositionally biased region" description="Polar residues" evidence="4">
    <location>
        <begin position="416"/>
        <end position="430"/>
    </location>
</feature>
<evidence type="ECO:0000256" key="3">
    <source>
        <dbReference type="ARBA" id="ARBA00023242"/>
    </source>
</evidence>
<dbReference type="InterPro" id="IPR036388">
    <property type="entry name" value="WH-like_DNA-bd_sf"/>
</dbReference>
<dbReference type="SUPFAM" id="SSF46785">
    <property type="entry name" value="Winged helix' DNA-binding domain"/>
    <property type="match status" value="1"/>
</dbReference>
<dbReference type="GO" id="GO:0005634">
    <property type="term" value="C:nucleus"/>
    <property type="evidence" value="ECO:0007669"/>
    <property type="project" value="UniProtKB-SubCell"/>
</dbReference>
<proteinExistence type="predicted"/>
<feature type="compositionally biased region" description="Polar residues" evidence="4">
    <location>
        <begin position="453"/>
        <end position="468"/>
    </location>
</feature>
<comment type="subcellular location">
    <subcellularLocation>
        <location evidence="1">Nucleus</location>
    </subcellularLocation>
</comment>
<dbReference type="Proteomes" id="UP001139887">
    <property type="component" value="Unassembled WGS sequence"/>
</dbReference>
<evidence type="ECO:0000313" key="6">
    <source>
        <dbReference type="EMBL" id="KAJ2852769.1"/>
    </source>
</evidence>
<evidence type="ECO:0000256" key="4">
    <source>
        <dbReference type="SAM" id="MobiDB-lite"/>
    </source>
</evidence>
<organism evidence="6 7">
    <name type="scientific">Coemansia brasiliensis</name>
    <dbReference type="NCBI Taxonomy" id="2650707"/>
    <lineage>
        <taxon>Eukaryota</taxon>
        <taxon>Fungi</taxon>
        <taxon>Fungi incertae sedis</taxon>
        <taxon>Zoopagomycota</taxon>
        <taxon>Kickxellomycotina</taxon>
        <taxon>Kickxellomycetes</taxon>
        <taxon>Kickxellales</taxon>
        <taxon>Kickxellaceae</taxon>
        <taxon>Coemansia</taxon>
    </lineage>
</organism>
<protein>
    <recommendedName>
        <fullName evidence="5">HSF-type DNA-binding domain-containing protein</fullName>
    </recommendedName>
</protein>
<dbReference type="GO" id="GO:0003700">
    <property type="term" value="F:DNA-binding transcription factor activity"/>
    <property type="evidence" value="ECO:0007669"/>
    <property type="project" value="InterPro"/>
</dbReference>
<dbReference type="InterPro" id="IPR036390">
    <property type="entry name" value="WH_DNA-bd_sf"/>
</dbReference>
<feature type="region of interest" description="Disordered" evidence="4">
    <location>
        <begin position="388"/>
        <end position="468"/>
    </location>
</feature>
<reference evidence="6" key="1">
    <citation type="submission" date="2022-07" db="EMBL/GenBank/DDBJ databases">
        <title>Phylogenomic reconstructions and comparative analyses of Kickxellomycotina fungi.</title>
        <authorList>
            <person name="Reynolds N.K."/>
            <person name="Stajich J.E."/>
            <person name="Barry K."/>
            <person name="Grigoriev I.V."/>
            <person name="Crous P."/>
            <person name="Smith M.E."/>
        </authorList>
    </citation>
    <scope>NUCLEOTIDE SEQUENCE</scope>
    <source>
        <strain evidence="6">NRRL 1566</strain>
    </source>
</reference>
<feature type="region of interest" description="Disordered" evidence="4">
    <location>
        <begin position="16"/>
        <end position="60"/>
    </location>
</feature>
<feature type="compositionally biased region" description="Polar residues" evidence="4">
    <location>
        <begin position="26"/>
        <end position="50"/>
    </location>
</feature>
<evidence type="ECO:0000256" key="1">
    <source>
        <dbReference type="ARBA" id="ARBA00004123"/>
    </source>
</evidence>
<comment type="caution">
    <text evidence="6">The sequence shown here is derived from an EMBL/GenBank/DDBJ whole genome shotgun (WGS) entry which is preliminary data.</text>
</comment>
<dbReference type="Gene3D" id="1.10.10.10">
    <property type="entry name" value="Winged helix-like DNA-binding domain superfamily/Winged helix DNA-binding domain"/>
    <property type="match status" value="1"/>
</dbReference>
<evidence type="ECO:0000256" key="2">
    <source>
        <dbReference type="ARBA" id="ARBA00023125"/>
    </source>
</evidence>
<dbReference type="GO" id="GO:0043565">
    <property type="term" value="F:sequence-specific DNA binding"/>
    <property type="evidence" value="ECO:0007669"/>
    <property type="project" value="InterPro"/>
</dbReference>
<sequence length="468" mass="49784">MSLLHLDPVAFNKAADQTLQQQQQQKNSASPICNPVTPISSQSPYTSAKNESLGAGYPESTSAWQQSASGLAKNLDSVDMSSNYNMNGGISGDVTVMAYPTPSQSISLKTSSVGNPLESTYASAGLMLDTSALAAQQGSGISSTFTAPLSGVLPTTSSFSEFATAATTPTGNNSAHSSPSSRHNNLNMLQTSIMPAPALHSLSDIPPASAGMVAPISRPLDMLTGASDINTRVSLSNQPPPSTSLQVASVGNTGNAESGFNSIDNSGYGLATQSASSGIRSDSALFPSLLHRICEDHTLNSIAYWDENSYVCIPSMENLRIQLNSLGMTANHTDSLQKNFNDYQFKRQTDQRRIRHTSEQSIVKFSNENFLPGRGDLLHLVVRKSALKKLQTGSGARDRASGSTSARKKPRVPSMRQGNTRSSRQSTSERINPYTRYAPAETGQMPNFHMPISPTSSFQTHQATAPSA</sequence>
<dbReference type="InterPro" id="IPR000232">
    <property type="entry name" value="HSF_DNA-bd"/>
</dbReference>
<keyword evidence="7" id="KW-1185">Reference proteome</keyword>
<keyword evidence="2" id="KW-0238">DNA-binding</keyword>
<dbReference type="Pfam" id="PF00447">
    <property type="entry name" value="HSF_DNA-bind"/>
    <property type="match status" value="1"/>
</dbReference>
<dbReference type="AlphaFoldDB" id="A0A9W8IGM6"/>
<feature type="non-terminal residue" evidence="6">
    <location>
        <position position="468"/>
    </location>
</feature>
<gene>
    <name evidence="6" type="ORF">IWW36_000126</name>
</gene>
<dbReference type="OrthoDB" id="5565197at2759"/>
<evidence type="ECO:0000259" key="5">
    <source>
        <dbReference type="Pfam" id="PF00447"/>
    </source>
</evidence>
<name>A0A9W8IGM6_9FUNG</name>
<dbReference type="EMBL" id="JANBUW010000001">
    <property type="protein sequence ID" value="KAJ2852769.1"/>
    <property type="molecule type" value="Genomic_DNA"/>
</dbReference>
<evidence type="ECO:0000313" key="7">
    <source>
        <dbReference type="Proteomes" id="UP001139887"/>
    </source>
</evidence>
<keyword evidence="3" id="KW-0539">Nucleus</keyword>
<accession>A0A9W8IGM6</accession>
<feature type="domain" description="HSF-type DNA-binding" evidence="5">
    <location>
        <begin position="286"/>
        <end position="384"/>
    </location>
</feature>